<accession>A0AAV6V6G6</accession>
<evidence type="ECO:0000313" key="3">
    <source>
        <dbReference type="Proteomes" id="UP000827092"/>
    </source>
</evidence>
<evidence type="ECO:0000256" key="1">
    <source>
        <dbReference type="SAM" id="Coils"/>
    </source>
</evidence>
<dbReference type="Proteomes" id="UP000827092">
    <property type="component" value="Unassembled WGS sequence"/>
</dbReference>
<keyword evidence="1" id="KW-0175">Coiled coil</keyword>
<organism evidence="2 3">
    <name type="scientific">Oedothorax gibbosus</name>
    <dbReference type="NCBI Taxonomy" id="931172"/>
    <lineage>
        <taxon>Eukaryota</taxon>
        <taxon>Metazoa</taxon>
        <taxon>Ecdysozoa</taxon>
        <taxon>Arthropoda</taxon>
        <taxon>Chelicerata</taxon>
        <taxon>Arachnida</taxon>
        <taxon>Araneae</taxon>
        <taxon>Araneomorphae</taxon>
        <taxon>Entelegynae</taxon>
        <taxon>Araneoidea</taxon>
        <taxon>Linyphiidae</taxon>
        <taxon>Erigoninae</taxon>
        <taxon>Oedothorax</taxon>
    </lineage>
</organism>
<gene>
    <name evidence="2" type="ORF">JTE90_016465</name>
</gene>
<evidence type="ECO:0000313" key="2">
    <source>
        <dbReference type="EMBL" id="KAG8191678.1"/>
    </source>
</evidence>
<sequence length="118" mass="13161">MSSRLFLSLYRGLVRPQVTPNSSFSTSSISLKILGDKMTEFKDSVEKDGKKLVEKAEAELEKAETELEKAEDKMAEVHEKYDNDIGGFLQNAEDDIEAISESVEKKSKGQTDAVEDVK</sequence>
<protein>
    <submittedName>
        <fullName evidence="2">Uncharacterized protein</fullName>
    </submittedName>
</protein>
<dbReference type="EMBL" id="JAFNEN010000154">
    <property type="protein sequence ID" value="KAG8191678.1"/>
    <property type="molecule type" value="Genomic_DNA"/>
</dbReference>
<dbReference type="AlphaFoldDB" id="A0AAV6V6G6"/>
<comment type="caution">
    <text evidence="2">The sequence shown here is derived from an EMBL/GenBank/DDBJ whole genome shotgun (WGS) entry which is preliminary data.</text>
</comment>
<feature type="coiled-coil region" evidence="1">
    <location>
        <begin position="46"/>
        <end position="80"/>
    </location>
</feature>
<proteinExistence type="predicted"/>
<keyword evidence="3" id="KW-1185">Reference proteome</keyword>
<reference evidence="2 3" key="1">
    <citation type="journal article" date="2022" name="Nat. Ecol. Evol.">
        <title>A masculinizing supergene underlies an exaggerated male reproductive morph in a spider.</title>
        <authorList>
            <person name="Hendrickx F."/>
            <person name="De Corte Z."/>
            <person name="Sonet G."/>
            <person name="Van Belleghem S.M."/>
            <person name="Kostlbacher S."/>
            <person name="Vangestel C."/>
        </authorList>
    </citation>
    <scope>NUCLEOTIDE SEQUENCE [LARGE SCALE GENOMIC DNA]</scope>
    <source>
        <strain evidence="2">W744_W776</strain>
    </source>
</reference>
<name>A0AAV6V6G6_9ARAC</name>